<accession>A0A4D8Q6F9</accession>
<dbReference type="Proteomes" id="UP000298596">
    <property type="component" value="Plasmid p1"/>
</dbReference>
<proteinExistence type="predicted"/>
<reference evidence="1 2" key="1">
    <citation type="submission" date="2018-09" db="EMBL/GenBank/DDBJ databases">
        <title>Whole genome based analysis of evolution and adaptive divergence in Indian and Brazilian strains of Azospirillum brasilense.</title>
        <authorList>
            <person name="Singh C."/>
            <person name="Tripathi A.K."/>
        </authorList>
    </citation>
    <scope>NUCLEOTIDE SEQUENCE [LARGE SCALE GENOMIC DNA]</scope>
    <source>
        <strain evidence="1 2">MTCC4036</strain>
        <plasmid evidence="1 2">p1</plasmid>
    </source>
</reference>
<sequence length="78" mass="8810">MQEAGVSRITETVCMSCCRHVQRLAEYSRMRRRDAVGTEEPANCSTMRIGRRRFGIAKPTLPSVDLTIARLLEQVRGS</sequence>
<evidence type="ECO:0000313" key="2">
    <source>
        <dbReference type="Proteomes" id="UP000298596"/>
    </source>
</evidence>
<name>A0A4D8Q6F9_AZOBR</name>
<geneLocation type="plasmid" evidence="1">
    <name>p1</name>
</geneLocation>
<organism evidence="1 2">
    <name type="scientific">Azospirillum brasilense</name>
    <dbReference type="NCBI Taxonomy" id="192"/>
    <lineage>
        <taxon>Bacteria</taxon>
        <taxon>Pseudomonadati</taxon>
        <taxon>Pseudomonadota</taxon>
        <taxon>Alphaproteobacteria</taxon>
        <taxon>Rhodospirillales</taxon>
        <taxon>Azospirillaceae</taxon>
        <taxon>Azospirillum</taxon>
    </lineage>
</organism>
<evidence type="ECO:0000313" key="1">
    <source>
        <dbReference type="EMBL" id="QCO04841.1"/>
    </source>
</evidence>
<dbReference type="AlphaFoldDB" id="A0A4D8Q6F9"/>
<keyword evidence="1" id="KW-0614">Plasmid</keyword>
<protein>
    <submittedName>
        <fullName evidence="1">Uncharacterized protein</fullName>
    </submittedName>
</protein>
<gene>
    <name evidence="1" type="ORF">D3867_23560</name>
</gene>
<dbReference type="EMBL" id="CP032331">
    <property type="protein sequence ID" value="QCO04841.1"/>
    <property type="molecule type" value="Genomic_DNA"/>
</dbReference>